<evidence type="ECO:0000313" key="1">
    <source>
        <dbReference type="EMBL" id="KGK37738.1"/>
    </source>
</evidence>
<evidence type="ECO:0000313" key="4">
    <source>
        <dbReference type="Proteomes" id="UP000189274"/>
    </source>
</evidence>
<dbReference type="HOGENOM" id="CLU_847468_0_0_1"/>
<reference evidence="3" key="1">
    <citation type="journal article" date="2014" name="Microb. Cell Fact.">
        <title>Exploiting Issatchenkia orientalis SD108 for succinic acid production.</title>
        <authorList>
            <person name="Xiao H."/>
            <person name="Shao Z."/>
            <person name="Jiang Y."/>
            <person name="Dole S."/>
            <person name="Zhao H."/>
        </authorList>
    </citation>
    <scope>NUCLEOTIDE SEQUENCE [LARGE SCALE GENOMIC DNA]</scope>
    <source>
        <strain evidence="3">SD108</strain>
    </source>
</reference>
<protein>
    <submittedName>
        <fullName evidence="1">Uncharacterized protein</fullName>
    </submittedName>
</protein>
<proteinExistence type="predicted"/>
<gene>
    <name evidence="2" type="ORF">BOH78_3428</name>
    <name evidence="1" type="ORF">JL09_g3093</name>
</gene>
<dbReference type="AlphaFoldDB" id="A0A099NY24"/>
<evidence type="ECO:0000313" key="2">
    <source>
        <dbReference type="EMBL" id="ONH72961.1"/>
    </source>
</evidence>
<reference evidence="4" key="3">
    <citation type="journal article" date="2017" name="Genome Announc.">
        <title>Genome sequences of Cyberlindnera fabianii 65, Pichia kudriavzevii 129, and Saccharomyces cerevisiae 131 isolated from fermented masau fruits in Zimbabwe.</title>
        <authorList>
            <person name="van Rijswijck I.M.H."/>
            <person name="Derks M.F.L."/>
            <person name="Abee T."/>
            <person name="de Ridder D."/>
            <person name="Smid E.J."/>
        </authorList>
    </citation>
    <scope>NUCLEOTIDE SEQUENCE [LARGE SCALE GENOMIC DNA]</scope>
    <source>
        <strain evidence="4">129</strain>
    </source>
</reference>
<comment type="caution">
    <text evidence="1">The sequence shown here is derived from an EMBL/GenBank/DDBJ whole genome shotgun (WGS) entry which is preliminary data.</text>
</comment>
<dbReference type="Proteomes" id="UP000189274">
    <property type="component" value="Unassembled WGS sequence"/>
</dbReference>
<sequence>MTVLPLQQLLDLPKLPSGIAKLDRLLHGSNGFTVGIHDISGAIGYLGLGIHELVFNVMLTALENNSRAVVLYIRTSTTPPWFKLAKNRRFKEEYSSRIKEVTLLTLADLVILVDDDHWWGQYMFVVIDSMAELYSDALDNIKDLGNDVVTRYYKSTRLLFHKLQKIASNKFVFTIGGMKLFNQRVHVQSESVDSDNNDKETPTVKSAIQQILVPIISLKSDLNLYYTNRLIIYRDWVQDNEFGLQSKLTDFTESVVALNKGHMKCVPHYLYIDPAPITPSHSSKSGFFLVDGNGNLLDIDTDDAELQLGDDGMEVINSQEDDDSDVWD</sequence>
<dbReference type="EMBL" id="MQVM01000017">
    <property type="protein sequence ID" value="ONH72961.1"/>
    <property type="molecule type" value="Genomic_DNA"/>
</dbReference>
<dbReference type="VEuPathDB" id="FungiDB:C5L36_0D00650"/>
<dbReference type="Proteomes" id="UP000029867">
    <property type="component" value="Unassembled WGS sequence"/>
</dbReference>
<organism evidence="1 3">
    <name type="scientific">Pichia kudriavzevii</name>
    <name type="common">Yeast</name>
    <name type="synonym">Issatchenkia orientalis</name>
    <dbReference type="NCBI Taxonomy" id="4909"/>
    <lineage>
        <taxon>Eukaryota</taxon>
        <taxon>Fungi</taxon>
        <taxon>Dikarya</taxon>
        <taxon>Ascomycota</taxon>
        <taxon>Saccharomycotina</taxon>
        <taxon>Pichiomycetes</taxon>
        <taxon>Pichiales</taxon>
        <taxon>Pichiaceae</taxon>
        <taxon>Pichia</taxon>
    </lineage>
</organism>
<evidence type="ECO:0000313" key="3">
    <source>
        <dbReference type="Proteomes" id="UP000029867"/>
    </source>
</evidence>
<reference evidence="1" key="2">
    <citation type="submission" date="2014-08" db="EMBL/GenBank/DDBJ databases">
        <title>Exploiting Issatchenkia orientalis SD108 for Succinic Acid Production.</title>
        <authorList>
            <person name="Xiao H."/>
            <person name="Shao Z."/>
            <person name="Jiang Y."/>
            <person name="Dole S."/>
            <person name="Zhao H."/>
        </authorList>
    </citation>
    <scope>NUCLEOTIDE SEQUENCE [LARGE SCALE GENOMIC DNA]</scope>
    <source>
        <strain evidence="1">SD108</strain>
    </source>
</reference>
<accession>A0A099NY24</accession>
<name>A0A099NY24_PICKU</name>
<dbReference type="EMBL" id="JQFK01000030">
    <property type="protein sequence ID" value="KGK37738.1"/>
    <property type="molecule type" value="Genomic_DNA"/>
</dbReference>
<reference evidence="2" key="4">
    <citation type="submission" date="2017-01" db="EMBL/GenBank/DDBJ databases">
        <authorList>
            <person name="Mah S.A."/>
            <person name="Swanson W.J."/>
            <person name="Moy G.W."/>
            <person name="Vacquier V.D."/>
        </authorList>
    </citation>
    <scope>NUCLEOTIDE SEQUENCE [LARGE SCALE GENOMIC DNA]</scope>
    <source>
        <strain evidence="2">129</strain>
    </source>
</reference>